<keyword evidence="1" id="KW-0680">Restriction system</keyword>
<dbReference type="KEGG" id="fls:GLV81_00085"/>
<dbReference type="REBASE" id="364947">
    <property type="entry name" value="S.FspSB02ORF90P"/>
</dbReference>
<dbReference type="PANTHER" id="PTHR30408:SF12">
    <property type="entry name" value="TYPE I RESTRICTION ENZYME MJAVIII SPECIFICITY SUBUNIT"/>
    <property type="match status" value="1"/>
</dbReference>
<dbReference type="InterPro" id="IPR052021">
    <property type="entry name" value="Type-I_RS_S_subunit"/>
</dbReference>
<dbReference type="RefSeq" id="WP_157475813.1">
    <property type="nucleotide sequence ID" value="NZ_CP046566.1"/>
</dbReference>
<keyword evidence="2" id="KW-0238">DNA-binding</keyword>
<dbReference type="SUPFAM" id="SSF116734">
    <property type="entry name" value="DNA methylase specificity domain"/>
    <property type="match status" value="2"/>
</dbReference>
<sequence>MKAGRVQSKYICESGRLNSDFHLTQGVIYDRQFRLRDHYTLKEVTSDIFCAGRSKRIYVGEKHGIPYLGNTDILSSSPLVGCKYASAKFWNEKKGFLSEGMILTGRVGQNTVGSYTFASREISGCLGSDNVIRIIPNGKVKTGFLYSFLASRYGFHLSRRHISGNAQPFVTEEMLAGIPIPRFEDDKQQVIHDLTTKAWQNRDEANLKIREATEFYHQELSLSKSLLNKLSQPLERNIANTFKVSVSNNLFHTFRARNFSPRKGEIISFLKTGKYDTLKDVLMCDPHYGARYKRIEATSKKSVELLSQGDLFSFNPKGKYISAKHIKNITEESVAKGTILIPGQGTLGENEIFSRAKFVWGYLEGKVIAGHAMRFIPNINRIDSGYLFAVLNSPFWFRLFRNTVYGTNLLGYIVPLLNELPVPRLEPASELQIGEMMKIAYDKLTIANKLENKAFAILQNEIESWQE</sequence>
<dbReference type="EMBL" id="CP046566">
    <property type="protein sequence ID" value="QGW26714.1"/>
    <property type="molecule type" value="Genomic_DNA"/>
</dbReference>
<reference evidence="3 4" key="1">
    <citation type="submission" date="2019-11" db="EMBL/GenBank/DDBJ databases">
        <authorList>
            <person name="Im W.T."/>
        </authorList>
    </citation>
    <scope>NUCLEOTIDE SEQUENCE [LARGE SCALE GENOMIC DNA]</scope>
    <source>
        <strain evidence="3 4">SB-02</strain>
    </source>
</reference>
<evidence type="ECO:0000256" key="2">
    <source>
        <dbReference type="ARBA" id="ARBA00023125"/>
    </source>
</evidence>
<proteinExistence type="predicted"/>
<dbReference type="InterPro" id="IPR044946">
    <property type="entry name" value="Restrct_endonuc_typeI_TRD_sf"/>
</dbReference>
<evidence type="ECO:0000313" key="4">
    <source>
        <dbReference type="Proteomes" id="UP000426027"/>
    </source>
</evidence>
<gene>
    <name evidence="3" type="ORF">GLV81_00085</name>
</gene>
<evidence type="ECO:0000256" key="1">
    <source>
        <dbReference type="ARBA" id="ARBA00022747"/>
    </source>
</evidence>
<keyword evidence="4" id="KW-1185">Reference proteome</keyword>
<organism evidence="3 4">
    <name type="scientific">Phnomibacter ginsenosidimutans</name>
    <dbReference type="NCBI Taxonomy" id="2676868"/>
    <lineage>
        <taxon>Bacteria</taxon>
        <taxon>Pseudomonadati</taxon>
        <taxon>Bacteroidota</taxon>
        <taxon>Chitinophagia</taxon>
        <taxon>Chitinophagales</taxon>
        <taxon>Chitinophagaceae</taxon>
        <taxon>Phnomibacter</taxon>
    </lineage>
</organism>
<dbReference type="GO" id="GO:0003677">
    <property type="term" value="F:DNA binding"/>
    <property type="evidence" value="ECO:0007669"/>
    <property type="project" value="UniProtKB-KW"/>
</dbReference>
<dbReference type="Proteomes" id="UP000426027">
    <property type="component" value="Chromosome"/>
</dbReference>
<dbReference type="AlphaFoldDB" id="A0A6I6G496"/>
<dbReference type="PANTHER" id="PTHR30408">
    <property type="entry name" value="TYPE-1 RESTRICTION ENZYME ECOKI SPECIFICITY PROTEIN"/>
    <property type="match status" value="1"/>
</dbReference>
<dbReference type="GO" id="GO:0009307">
    <property type="term" value="P:DNA restriction-modification system"/>
    <property type="evidence" value="ECO:0007669"/>
    <property type="project" value="UniProtKB-KW"/>
</dbReference>
<evidence type="ECO:0008006" key="5">
    <source>
        <dbReference type="Google" id="ProtNLM"/>
    </source>
</evidence>
<protein>
    <recommendedName>
        <fullName evidence="5">Restriction endonuclease subunit S</fullName>
    </recommendedName>
</protein>
<accession>A0A6I6G496</accession>
<evidence type="ECO:0000313" key="3">
    <source>
        <dbReference type="EMBL" id="QGW26714.1"/>
    </source>
</evidence>
<name>A0A6I6G496_9BACT</name>
<dbReference type="NCBIfam" id="NF047740">
    <property type="entry name" value="antiphage_MADS5"/>
    <property type="match status" value="1"/>
</dbReference>
<dbReference type="Gene3D" id="3.90.220.20">
    <property type="entry name" value="DNA methylase specificity domains"/>
    <property type="match status" value="2"/>
</dbReference>